<dbReference type="EMBL" id="AP023355">
    <property type="protein sequence ID" value="BCJ33913.1"/>
    <property type="molecule type" value="Genomic_DNA"/>
</dbReference>
<keyword evidence="2" id="KW-1185">Reference proteome</keyword>
<evidence type="ECO:0000313" key="2">
    <source>
        <dbReference type="Proteomes" id="UP000611640"/>
    </source>
</evidence>
<reference evidence="1 2" key="1">
    <citation type="submission" date="2020-08" db="EMBL/GenBank/DDBJ databases">
        <title>Whole genome shotgun sequence of Actinocatenispora thailandica NBRC 105041.</title>
        <authorList>
            <person name="Komaki H."/>
            <person name="Tamura T."/>
        </authorList>
    </citation>
    <scope>NUCLEOTIDE SEQUENCE [LARGE SCALE GENOMIC DNA]</scope>
    <source>
        <strain evidence="1 2">NBRC 105041</strain>
    </source>
</reference>
<organism evidence="1 2">
    <name type="scientific">Actinocatenispora thailandica</name>
    <dbReference type="NCBI Taxonomy" id="227318"/>
    <lineage>
        <taxon>Bacteria</taxon>
        <taxon>Bacillati</taxon>
        <taxon>Actinomycetota</taxon>
        <taxon>Actinomycetes</taxon>
        <taxon>Micromonosporales</taxon>
        <taxon>Micromonosporaceae</taxon>
        <taxon>Actinocatenispora</taxon>
    </lineage>
</organism>
<dbReference type="KEGG" id="atl:Athai_14160"/>
<gene>
    <name evidence="1" type="ORF">Athai_14160</name>
</gene>
<proteinExistence type="predicted"/>
<evidence type="ECO:0000313" key="1">
    <source>
        <dbReference type="EMBL" id="BCJ33913.1"/>
    </source>
</evidence>
<name>A0A7R7DLP5_9ACTN</name>
<protein>
    <submittedName>
        <fullName evidence="1">Uncharacterized protein</fullName>
    </submittedName>
</protein>
<dbReference type="AlphaFoldDB" id="A0A7R7DLP5"/>
<dbReference type="Proteomes" id="UP000611640">
    <property type="component" value="Chromosome"/>
</dbReference>
<sequence>MLMLHAKRAHPPGQQYEFTEDGRPLTRVLLRRGRIGARFTLHGAGYLVRAHRFSGVYELLDADGAVVATTDRVGRSWQLSCSGRTVGFRQTAPASREYAMVGDDGATAGTIRRAGHVRTEVTAELPSLELLLQVFVLVVVLHRARRKRAAAGVRASAFAGG</sequence>
<accession>A0A7R7DLP5</accession>